<dbReference type="GO" id="GO:0003677">
    <property type="term" value="F:DNA binding"/>
    <property type="evidence" value="ECO:0007669"/>
    <property type="project" value="InterPro"/>
</dbReference>
<dbReference type="RefSeq" id="WP_131901823.1">
    <property type="nucleotide sequence ID" value="NZ_SMKU01000315.1"/>
</dbReference>
<organism evidence="2 3">
    <name type="scientific">Actinomadura rubrisoli</name>
    <dbReference type="NCBI Taxonomy" id="2530368"/>
    <lineage>
        <taxon>Bacteria</taxon>
        <taxon>Bacillati</taxon>
        <taxon>Actinomycetota</taxon>
        <taxon>Actinomycetes</taxon>
        <taxon>Streptosporangiales</taxon>
        <taxon>Thermomonosporaceae</taxon>
        <taxon>Actinomadura</taxon>
    </lineage>
</organism>
<reference evidence="2 3" key="1">
    <citation type="submission" date="2019-03" db="EMBL/GenBank/DDBJ databases">
        <title>Draft genome sequences of novel Actinobacteria.</title>
        <authorList>
            <person name="Sahin N."/>
            <person name="Ay H."/>
            <person name="Saygin H."/>
        </authorList>
    </citation>
    <scope>NUCLEOTIDE SEQUENCE [LARGE SCALE GENOMIC DNA]</scope>
    <source>
        <strain evidence="2 3">H3C3</strain>
    </source>
</reference>
<dbReference type="InterPro" id="IPR043917">
    <property type="entry name" value="DUF5753"/>
</dbReference>
<name>A0A4R5ABN1_9ACTN</name>
<dbReference type="OrthoDB" id="3458924at2"/>
<dbReference type="Pfam" id="PF19054">
    <property type="entry name" value="DUF5753"/>
    <property type="match status" value="1"/>
</dbReference>
<dbReference type="SUPFAM" id="SSF47413">
    <property type="entry name" value="lambda repressor-like DNA-binding domains"/>
    <property type="match status" value="1"/>
</dbReference>
<evidence type="ECO:0000313" key="3">
    <source>
        <dbReference type="Proteomes" id="UP000294513"/>
    </source>
</evidence>
<dbReference type="Gene3D" id="1.10.260.40">
    <property type="entry name" value="lambda repressor-like DNA-binding domains"/>
    <property type="match status" value="1"/>
</dbReference>
<dbReference type="PROSITE" id="PS50943">
    <property type="entry name" value="HTH_CROC1"/>
    <property type="match status" value="1"/>
</dbReference>
<keyword evidence="3" id="KW-1185">Reference proteome</keyword>
<evidence type="ECO:0000259" key="1">
    <source>
        <dbReference type="PROSITE" id="PS50943"/>
    </source>
</evidence>
<dbReference type="EMBL" id="SMKU01000315">
    <property type="protein sequence ID" value="TDD69783.1"/>
    <property type="molecule type" value="Genomic_DNA"/>
</dbReference>
<dbReference type="Proteomes" id="UP000294513">
    <property type="component" value="Unassembled WGS sequence"/>
</dbReference>
<dbReference type="AlphaFoldDB" id="A0A4R5ABN1"/>
<dbReference type="CDD" id="cd00093">
    <property type="entry name" value="HTH_XRE"/>
    <property type="match status" value="1"/>
</dbReference>
<dbReference type="SMART" id="SM00530">
    <property type="entry name" value="HTH_XRE"/>
    <property type="match status" value="1"/>
</dbReference>
<protein>
    <submittedName>
        <fullName evidence="2">XRE family transcriptional regulator</fullName>
    </submittedName>
</protein>
<dbReference type="InterPro" id="IPR001387">
    <property type="entry name" value="Cro/C1-type_HTH"/>
</dbReference>
<gene>
    <name evidence="2" type="ORF">E1298_37150</name>
</gene>
<accession>A0A4R5ABN1</accession>
<sequence>MQPSQAAKKAFAIRLKDLRKNAGLSGVALAKTAGWHKTKVSKIEHATTAPSEEDIRAWARACGVEALIPELVAEARQVEAMWTEWRRVLAMRQPALQLSAIREYENTQLLRIYEPLIIPGIIQTFDYAKAMFIVNARIHGLPLEDVDEAARNRLARQYLVTEGRGTYSLILEAAALRIVYGDAQTMSAQLDFIEDLTAQPNFALGIIPFYTPRRQLAGDGFYLFDEAEVRQEFWPGAYSSKRPEDTMYFGRMFNMLREHAVYGDQARREIASARDGLHGELEATP</sequence>
<dbReference type="InterPro" id="IPR010982">
    <property type="entry name" value="Lambda_DNA-bd_dom_sf"/>
</dbReference>
<dbReference type="Pfam" id="PF13560">
    <property type="entry name" value="HTH_31"/>
    <property type="match status" value="1"/>
</dbReference>
<proteinExistence type="predicted"/>
<feature type="domain" description="HTH cro/C1-type" evidence="1">
    <location>
        <begin position="15"/>
        <end position="71"/>
    </location>
</feature>
<comment type="caution">
    <text evidence="2">The sequence shown here is derived from an EMBL/GenBank/DDBJ whole genome shotgun (WGS) entry which is preliminary data.</text>
</comment>
<evidence type="ECO:0000313" key="2">
    <source>
        <dbReference type="EMBL" id="TDD69783.1"/>
    </source>
</evidence>